<gene>
    <name evidence="3" type="ORF">HAX54_038077</name>
</gene>
<sequence>MTPKSSKGKGVASSSHGSKRSKRASEEEHDDVSIPQQPLRRYGLHWVTEKKEPRDRSNQVKIRGQIINFAPTILNKILDTPNVDPQPLVDIVKKPPYRDIIHTLCGPNSVARWIRHQQYGYHVSFPYAHLSREACVWLKIICAYLVPGKHVTHITRERVCLFYTLMTGVPVNGWVIIKNVLRRARVRKGQSFGFGGLVTPVLHGHQIEEEADHRPIYEPRGIHVTKTKEPKDIHDPVISVNERNA</sequence>
<evidence type="ECO:0000256" key="1">
    <source>
        <dbReference type="SAM" id="MobiDB-lite"/>
    </source>
</evidence>
<dbReference type="Pfam" id="PF20167">
    <property type="entry name" value="Transposase_32"/>
    <property type="match status" value="1"/>
</dbReference>
<evidence type="ECO:0000313" key="4">
    <source>
        <dbReference type="Proteomes" id="UP000823775"/>
    </source>
</evidence>
<feature type="domain" description="Putative plant transposon protein" evidence="2">
    <location>
        <begin position="52"/>
        <end position="205"/>
    </location>
</feature>
<protein>
    <recommendedName>
        <fullName evidence="2">Putative plant transposon protein domain-containing protein</fullName>
    </recommendedName>
</protein>
<evidence type="ECO:0000259" key="2">
    <source>
        <dbReference type="Pfam" id="PF20167"/>
    </source>
</evidence>
<feature type="compositionally biased region" description="Low complexity" evidence="1">
    <location>
        <begin position="1"/>
        <end position="16"/>
    </location>
</feature>
<keyword evidence="4" id="KW-1185">Reference proteome</keyword>
<proteinExistence type="predicted"/>
<dbReference type="InterPro" id="IPR046796">
    <property type="entry name" value="Transposase_32_dom"/>
</dbReference>
<name>A0ABS8SHZ7_DATST</name>
<reference evidence="3 4" key="1">
    <citation type="journal article" date="2021" name="BMC Genomics">
        <title>Datura genome reveals duplications of psychoactive alkaloid biosynthetic genes and high mutation rate following tissue culture.</title>
        <authorList>
            <person name="Rajewski A."/>
            <person name="Carter-House D."/>
            <person name="Stajich J."/>
            <person name="Litt A."/>
        </authorList>
    </citation>
    <scope>NUCLEOTIDE SEQUENCE [LARGE SCALE GENOMIC DNA]</scope>
    <source>
        <strain evidence="3">AR-01</strain>
    </source>
</reference>
<dbReference type="Proteomes" id="UP000823775">
    <property type="component" value="Unassembled WGS sequence"/>
</dbReference>
<dbReference type="EMBL" id="JACEIK010000518">
    <property type="protein sequence ID" value="MCD7458389.1"/>
    <property type="molecule type" value="Genomic_DNA"/>
</dbReference>
<evidence type="ECO:0000313" key="3">
    <source>
        <dbReference type="EMBL" id="MCD7458389.1"/>
    </source>
</evidence>
<accession>A0ABS8SHZ7</accession>
<comment type="caution">
    <text evidence="3">The sequence shown here is derived from an EMBL/GenBank/DDBJ whole genome shotgun (WGS) entry which is preliminary data.</text>
</comment>
<feature type="region of interest" description="Disordered" evidence="1">
    <location>
        <begin position="1"/>
        <end position="36"/>
    </location>
</feature>
<organism evidence="3 4">
    <name type="scientific">Datura stramonium</name>
    <name type="common">Jimsonweed</name>
    <name type="synonym">Common thornapple</name>
    <dbReference type="NCBI Taxonomy" id="4076"/>
    <lineage>
        <taxon>Eukaryota</taxon>
        <taxon>Viridiplantae</taxon>
        <taxon>Streptophyta</taxon>
        <taxon>Embryophyta</taxon>
        <taxon>Tracheophyta</taxon>
        <taxon>Spermatophyta</taxon>
        <taxon>Magnoliopsida</taxon>
        <taxon>eudicotyledons</taxon>
        <taxon>Gunneridae</taxon>
        <taxon>Pentapetalae</taxon>
        <taxon>asterids</taxon>
        <taxon>lamiids</taxon>
        <taxon>Solanales</taxon>
        <taxon>Solanaceae</taxon>
        <taxon>Solanoideae</taxon>
        <taxon>Datureae</taxon>
        <taxon>Datura</taxon>
    </lineage>
</organism>